<feature type="region of interest" description="Disordered" evidence="1">
    <location>
        <begin position="34"/>
        <end position="59"/>
    </location>
</feature>
<dbReference type="EMBL" id="QGKV02001507">
    <property type="protein sequence ID" value="KAF3531855.1"/>
    <property type="molecule type" value="Genomic_DNA"/>
</dbReference>
<keyword evidence="3" id="KW-1185">Reference proteome</keyword>
<accession>A0ABQ7BI51</accession>
<reference evidence="2 3" key="1">
    <citation type="journal article" date="2020" name="BMC Genomics">
        <title>Intraspecific diversification of the crop wild relative Brassica cretica Lam. using demographic model selection.</title>
        <authorList>
            <person name="Kioukis A."/>
            <person name="Michalopoulou V.A."/>
            <person name="Briers L."/>
            <person name="Pirintsos S."/>
            <person name="Studholme D.J."/>
            <person name="Pavlidis P."/>
            <person name="Sarris P.F."/>
        </authorList>
    </citation>
    <scope>NUCLEOTIDE SEQUENCE [LARGE SCALE GENOMIC DNA]</scope>
    <source>
        <strain evidence="3">cv. PFS-1207/04</strain>
    </source>
</reference>
<gene>
    <name evidence="2" type="ORF">DY000_02043611</name>
</gene>
<dbReference type="Proteomes" id="UP000266723">
    <property type="component" value="Unassembled WGS sequence"/>
</dbReference>
<protein>
    <submittedName>
        <fullName evidence="2">Uncharacterized protein</fullName>
    </submittedName>
</protein>
<sequence length="83" mass="10079">MLKSYQENVRVYKPREARCQEKMLIRKVRRGLRDPRFGSPTVGKEERARRKAQRSLTSHRIENVEEDETLWKTRYDGTRVNTW</sequence>
<organism evidence="2 3">
    <name type="scientific">Brassica cretica</name>
    <name type="common">Mustard</name>
    <dbReference type="NCBI Taxonomy" id="69181"/>
    <lineage>
        <taxon>Eukaryota</taxon>
        <taxon>Viridiplantae</taxon>
        <taxon>Streptophyta</taxon>
        <taxon>Embryophyta</taxon>
        <taxon>Tracheophyta</taxon>
        <taxon>Spermatophyta</taxon>
        <taxon>Magnoliopsida</taxon>
        <taxon>eudicotyledons</taxon>
        <taxon>Gunneridae</taxon>
        <taxon>Pentapetalae</taxon>
        <taxon>rosids</taxon>
        <taxon>malvids</taxon>
        <taxon>Brassicales</taxon>
        <taxon>Brassicaceae</taxon>
        <taxon>Brassiceae</taxon>
        <taxon>Brassica</taxon>
    </lineage>
</organism>
<evidence type="ECO:0000256" key="1">
    <source>
        <dbReference type="SAM" id="MobiDB-lite"/>
    </source>
</evidence>
<proteinExistence type="predicted"/>
<comment type="caution">
    <text evidence="2">The sequence shown here is derived from an EMBL/GenBank/DDBJ whole genome shotgun (WGS) entry which is preliminary data.</text>
</comment>
<evidence type="ECO:0000313" key="3">
    <source>
        <dbReference type="Proteomes" id="UP000266723"/>
    </source>
</evidence>
<evidence type="ECO:0000313" key="2">
    <source>
        <dbReference type="EMBL" id="KAF3531855.1"/>
    </source>
</evidence>
<name>A0ABQ7BI51_BRACR</name>